<dbReference type="InterPro" id="IPR001810">
    <property type="entry name" value="F-box_dom"/>
</dbReference>
<accession>A0AAV5WHY3</accession>
<proteinExistence type="predicted"/>
<feature type="non-terminal residue" evidence="2">
    <location>
        <position position="100"/>
    </location>
</feature>
<sequence>TTSSRAMTHHLTLEALPTESVRRILNNLRLNDRKTVRACSKTLREAVQQSDLPVERIELRFGEEQFKLVVYFYCNLVMERTDSQNHLETLQQWMSEKRER</sequence>
<evidence type="ECO:0000313" key="2">
    <source>
        <dbReference type="EMBL" id="GMT31556.1"/>
    </source>
</evidence>
<comment type="caution">
    <text evidence="2">The sequence shown here is derived from an EMBL/GenBank/DDBJ whole genome shotgun (WGS) entry which is preliminary data.</text>
</comment>
<reference evidence="2" key="1">
    <citation type="submission" date="2023-10" db="EMBL/GenBank/DDBJ databases">
        <title>Genome assembly of Pristionchus species.</title>
        <authorList>
            <person name="Yoshida K."/>
            <person name="Sommer R.J."/>
        </authorList>
    </citation>
    <scope>NUCLEOTIDE SEQUENCE</scope>
    <source>
        <strain evidence="2">RS5133</strain>
    </source>
</reference>
<organism evidence="2 3">
    <name type="scientific">Pristionchus fissidentatus</name>
    <dbReference type="NCBI Taxonomy" id="1538716"/>
    <lineage>
        <taxon>Eukaryota</taxon>
        <taxon>Metazoa</taxon>
        <taxon>Ecdysozoa</taxon>
        <taxon>Nematoda</taxon>
        <taxon>Chromadorea</taxon>
        <taxon>Rhabditida</taxon>
        <taxon>Rhabditina</taxon>
        <taxon>Diplogasteromorpha</taxon>
        <taxon>Diplogasteroidea</taxon>
        <taxon>Neodiplogasteridae</taxon>
        <taxon>Pristionchus</taxon>
    </lineage>
</organism>
<feature type="non-terminal residue" evidence="2">
    <location>
        <position position="1"/>
    </location>
</feature>
<dbReference type="Pfam" id="PF00646">
    <property type="entry name" value="F-box"/>
    <property type="match status" value="1"/>
</dbReference>
<dbReference type="PROSITE" id="PS50181">
    <property type="entry name" value="FBOX"/>
    <property type="match status" value="1"/>
</dbReference>
<evidence type="ECO:0000313" key="3">
    <source>
        <dbReference type="Proteomes" id="UP001432322"/>
    </source>
</evidence>
<dbReference type="AlphaFoldDB" id="A0AAV5WHY3"/>
<evidence type="ECO:0000259" key="1">
    <source>
        <dbReference type="PROSITE" id="PS50181"/>
    </source>
</evidence>
<protein>
    <recommendedName>
        <fullName evidence="1">F-box domain-containing protein</fullName>
    </recommendedName>
</protein>
<gene>
    <name evidence="2" type="ORF">PFISCL1PPCAC_22853</name>
</gene>
<name>A0AAV5WHY3_9BILA</name>
<dbReference type="SUPFAM" id="SSF81383">
    <property type="entry name" value="F-box domain"/>
    <property type="match status" value="1"/>
</dbReference>
<keyword evidence="3" id="KW-1185">Reference proteome</keyword>
<dbReference type="EMBL" id="BTSY01000006">
    <property type="protein sequence ID" value="GMT31556.1"/>
    <property type="molecule type" value="Genomic_DNA"/>
</dbReference>
<dbReference type="InterPro" id="IPR036047">
    <property type="entry name" value="F-box-like_dom_sf"/>
</dbReference>
<dbReference type="Proteomes" id="UP001432322">
    <property type="component" value="Unassembled WGS sequence"/>
</dbReference>
<feature type="domain" description="F-box" evidence="1">
    <location>
        <begin position="10"/>
        <end position="57"/>
    </location>
</feature>